<gene>
    <name evidence="1" type="ORF">E5A74_04605</name>
</gene>
<feature type="non-terminal residue" evidence="1">
    <location>
        <position position="1"/>
    </location>
</feature>
<dbReference type="GO" id="GO:0005509">
    <property type="term" value="F:calcium ion binding"/>
    <property type="evidence" value="ECO:0007669"/>
    <property type="project" value="InterPro"/>
</dbReference>
<dbReference type="EMBL" id="SRXU01000001">
    <property type="protein sequence ID" value="TGX46431.1"/>
    <property type="molecule type" value="Genomic_DNA"/>
</dbReference>
<dbReference type="AlphaFoldDB" id="A0A4S1WSQ9"/>
<dbReference type="Proteomes" id="UP000309848">
    <property type="component" value="Unassembled WGS sequence"/>
</dbReference>
<dbReference type="OrthoDB" id="7570338at2"/>
<name>A0A4S1WSQ9_9SPHN</name>
<dbReference type="Gene3D" id="2.150.10.10">
    <property type="entry name" value="Serralysin-like metalloprotease, C-terminal"/>
    <property type="match status" value="2"/>
</dbReference>
<keyword evidence="2" id="KW-1185">Reference proteome</keyword>
<comment type="caution">
    <text evidence="1">The sequence shown here is derived from an EMBL/GenBank/DDBJ whole genome shotgun (WGS) entry which is preliminary data.</text>
</comment>
<protein>
    <submittedName>
        <fullName evidence="1">Calcium-binding protein</fullName>
    </submittedName>
</protein>
<evidence type="ECO:0000313" key="1">
    <source>
        <dbReference type="EMBL" id="TGX46431.1"/>
    </source>
</evidence>
<dbReference type="SUPFAM" id="SSF51120">
    <property type="entry name" value="beta-Roll"/>
    <property type="match status" value="3"/>
</dbReference>
<reference evidence="1 2" key="1">
    <citation type="submission" date="2019-04" db="EMBL/GenBank/DDBJ databases">
        <title>Sphingomonas psychrotolerans sp. nov., isolated from soil in the Tianshan Mountains, Xinjiang, China.</title>
        <authorList>
            <person name="Luo Y."/>
            <person name="Sheng H."/>
        </authorList>
    </citation>
    <scope>NUCLEOTIDE SEQUENCE [LARGE SCALE GENOMIC DNA]</scope>
    <source>
        <strain evidence="1 2">KIS18-15</strain>
    </source>
</reference>
<sequence length="401" mass="41463">DALGTGDLNFTGNGFGQYLFGNAGANRLDGGGGADTMTGFDGHDWYYVDNAGDVVVEAVGQGWDRVYASASYTLTAGAEIEEIRTTDALGTGDLNFTGNGFGQYLFGNAGANRLDGGGGADTMTGFGGHDWYYVDNAGDIVVEAVGQGWDRVYASASYTLTAAAEIEEMQTTDIAGTASINLTGNGFGQYLFGNAGANHLDGGGGADTMTGFDGHDWYYVDNAGDVVVEAVGQGWDRVYASTSYTLTAGAEIEEIQTTDIAGTASINLTGNGFGQYLFGNAGANRLDGGAGADILEGFDGNDSFAFTTALGNGNVDAIVDFQAGDNILLDHAVFTGLELGALIGGAFHLDAKPQHLNDRILYDAATGSLYFDADGIGAANAMLFATITPWTHLSALDFQVI</sequence>
<proteinExistence type="predicted"/>
<dbReference type="InterPro" id="IPR001343">
    <property type="entry name" value="Hemolysn_Ca-bd"/>
</dbReference>
<dbReference type="PRINTS" id="PR00313">
    <property type="entry name" value="CABNDNGRPT"/>
</dbReference>
<organism evidence="1 2">
    <name type="scientific">Sphingomonas naasensis</name>
    <dbReference type="NCBI Taxonomy" id="1344951"/>
    <lineage>
        <taxon>Bacteria</taxon>
        <taxon>Pseudomonadati</taxon>
        <taxon>Pseudomonadota</taxon>
        <taxon>Alphaproteobacteria</taxon>
        <taxon>Sphingomonadales</taxon>
        <taxon>Sphingomonadaceae</taxon>
        <taxon>Sphingomonas</taxon>
    </lineage>
</organism>
<dbReference type="InterPro" id="IPR011049">
    <property type="entry name" value="Serralysin-like_metalloprot_C"/>
</dbReference>
<dbReference type="RefSeq" id="WP_135983043.1">
    <property type="nucleotide sequence ID" value="NZ_SRXU01000001.1"/>
</dbReference>
<accession>A0A4S1WSQ9</accession>
<evidence type="ECO:0000313" key="2">
    <source>
        <dbReference type="Proteomes" id="UP000309848"/>
    </source>
</evidence>
<dbReference type="Pfam" id="PF00353">
    <property type="entry name" value="HemolysinCabind"/>
    <property type="match status" value="4"/>
</dbReference>